<name>A0A6A4HTP2_9AGAR</name>
<dbReference type="Proteomes" id="UP000799118">
    <property type="component" value="Unassembled WGS sequence"/>
</dbReference>
<reference evidence="2" key="1">
    <citation type="journal article" date="2019" name="Environ. Microbiol.">
        <title>Fungal ecological strategies reflected in gene transcription - a case study of two litter decomposers.</title>
        <authorList>
            <person name="Barbi F."/>
            <person name="Kohler A."/>
            <person name="Barry K."/>
            <person name="Baskaran P."/>
            <person name="Daum C."/>
            <person name="Fauchery L."/>
            <person name="Ihrmark K."/>
            <person name="Kuo A."/>
            <person name="LaButti K."/>
            <person name="Lipzen A."/>
            <person name="Morin E."/>
            <person name="Grigoriev I.V."/>
            <person name="Henrissat B."/>
            <person name="Lindahl B."/>
            <person name="Martin F."/>
        </authorList>
    </citation>
    <scope>NUCLEOTIDE SEQUENCE</scope>
    <source>
        <strain evidence="2">JB14</strain>
    </source>
</reference>
<dbReference type="OrthoDB" id="3358294at2759"/>
<organism evidence="2 3">
    <name type="scientific">Gymnopus androsaceus JB14</name>
    <dbReference type="NCBI Taxonomy" id="1447944"/>
    <lineage>
        <taxon>Eukaryota</taxon>
        <taxon>Fungi</taxon>
        <taxon>Dikarya</taxon>
        <taxon>Basidiomycota</taxon>
        <taxon>Agaricomycotina</taxon>
        <taxon>Agaricomycetes</taxon>
        <taxon>Agaricomycetidae</taxon>
        <taxon>Agaricales</taxon>
        <taxon>Marasmiineae</taxon>
        <taxon>Omphalotaceae</taxon>
        <taxon>Gymnopus</taxon>
    </lineage>
</organism>
<keyword evidence="3" id="KW-1185">Reference proteome</keyword>
<keyword evidence="1" id="KW-0472">Membrane</keyword>
<evidence type="ECO:0000256" key="1">
    <source>
        <dbReference type="SAM" id="Phobius"/>
    </source>
</evidence>
<dbReference type="AlphaFoldDB" id="A0A6A4HTP2"/>
<feature type="non-terminal residue" evidence="2">
    <location>
        <position position="1"/>
    </location>
</feature>
<feature type="transmembrane region" description="Helical" evidence="1">
    <location>
        <begin position="24"/>
        <end position="47"/>
    </location>
</feature>
<sequence>EVLPPYLEEPPAYSSSGSNEPVTLAMYMFKFGFIFPPFWIFGSLILLSPLRQPESTPSSVWLPEKTESERQEIIEKMRKAEVKWAKRCLIALCILLLLV</sequence>
<keyword evidence="1" id="KW-1133">Transmembrane helix</keyword>
<dbReference type="EMBL" id="ML769445">
    <property type="protein sequence ID" value="KAE9401536.1"/>
    <property type="molecule type" value="Genomic_DNA"/>
</dbReference>
<feature type="non-terminal residue" evidence="2">
    <location>
        <position position="99"/>
    </location>
</feature>
<proteinExistence type="predicted"/>
<protein>
    <submittedName>
        <fullName evidence="2">Uncharacterized protein</fullName>
    </submittedName>
</protein>
<evidence type="ECO:0000313" key="2">
    <source>
        <dbReference type="EMBL" id="KAE9401536.1"/>
    </source>
</evidence>
<gene>
    <name evidence="2" type="ORF">BT96DRAFT_754906</name>
</gene>
<evidence type="ECO:0000313" key="3">
    <source>
        <dbReference type="Proteomes" id="UP000799118"/>
    </source>
</evidence>
<accession>A0A6A4HTP2</accession>
<keyword evidence="1" id="KW-0812">Transmembrane</keyword>